<dbReference type="AlphaFoldDB" id="A0A1A9QE02"/>
<sequence length="209" mass="24472">MKFKKYLLVATKVIVVSAIPAYRIWKLSRPTLGTLLKQEGYRTIFDSERPTFDKWMKLFLFFKKDLINDNIVSANLMSDSEGAFVFKNWCAKSLESNDSNFLGKARKYCSMNLGVYALEKEGAKLIQDISEKKQRKAWFYSFGKYKDEIIRSGFFSGIMGDSQENSENRLRDWCSDNSKKMYLPKNYLIAEHVAIWCVMDEKEFNQFNN</sequence>
<dbReference type="Proteomes" id="UP000077623">
    <property type="component" value="Unassembled WGS sequence"/>
</dbReference>
<dbReference type="RefSeq" id="WP_187150316.1">
    <property type="nucleotide sequence ID" value="NZ_LWUJ01000012.1"/>
</dbReference>
<gene>
    <name evidence="1" type="ORF">A6V39_03390</name>
</gene>
<evidence type="ECO:0000313" key="1">
    <source>
        <dbReference type="EMBL" id="OAL09929.1"/>
    </source>
</evidence>
<dbReference type="STRING" id="432608.A6V39_03390"/>
<name>A0A1A9QE02_9MOLU</name>
<accession>A0A1A9QE02</accession>
<comment type="caution">
    <text evidence="1">The sequence shown here is derived from an EMBL/GenBank/DDBJ whole genome shotgun (WGS) entry which is preliminary data.</text>
</comment>
<keyword evidence="2" id="KW-1185">Reference proteome</keyword>
<organism evidence="1 2">
    <name type="scientific">Candidatus Mycoplasma haematobovis</name>
    <dbReference type="NCBI Taxonomy" id="432608"/>
    <lineage>
        <taxon>Bacteria</taxon>
        <taxon>Bacillati</taxon>
        <taxon>Mycoplasmatota</taxon>
        <taxon>Mollicutes</taxon>
        <taxon>Mycoplasmataceae</taxon>
        <taxon>Mycoplasma</taxon>
    </lineage>
</organism>
<evidence type="ECO:0000313" key="2">
    <source>
        <dbReference type="Proteomes" id="UP000077623"/>
    </source>
</evidence>
<proteinExistence type="predicted"/>
<protein>
    <submittedName>
        <fullName evidence="1">Uncharacterized protein</fullName>
    </submittedName>
</protein>
<dbReference type="EMBL" id="LWUJ01000012">
    <property type="protein sequence ID" value="OAL09929.1"/>
    <property type="molecule type" value="Genomic_DNA"/>
</dbReference>
<reference evidence="2" key="1">
    <citation type="submission" date="2016-04" db="EMBL/GenBank/DDBJ databases">
        <authorList>
            <person name="Quiroz-Castaneda R.E."/>
            <person name="Martinez-Ocampo F."/>
        </authorList>
    </citation>
    <scope>NUCLEOTIDE SEQUENCE [LARGE SCALE GENOMIC DNA]</scope>
    <source>
        <strain evidence="2">INIFAP01</strain>
    </source>
</reference>